<dbReference type="InterPro" id="IPR029045">
    <property type="entry name" value="ClpP/crotonase-like_dom_sf"/>
</dbReference>
<dbReference type="AlphaFoldDB" id="A0A375YLG5"/>
<reference evidence="2 3" key="1">
    <citation type="submission" date="2018-05" db="EMBL/GenBank/DDBJ databases">
        <authorList>
            <consortium name="IHU Genomes"/>
        </authorList>
    </citation>
    <scope>NUCLEOTIDE SEQUENCE [LARGE SCALE GENOMIC DNA]</scope>
    <source>
        <strain evidence="2 3">P7335</strain>
    </source>
</reference>
<dbReference type="GO" id="GO:0003824">
    <property type="term" value="F:catalytic activity"/>
    <property type="evidence" value="ECO:0007669"/>
    <property type="project" value="UniProtKB-ARBA"/>
</dbReference>
<sequence length="255" mass="26458">MSAVQAVADGPIGRITLNRPDKMNSITVGLAAELTEALRLLGRDEAVNVIVVRGAGGNFCAGGDFDEVERLRAQGPEALEGLFTTFRAACDSVAGVAVPVVAVVEGAAAAGGFEFLQAADIVLVSDTARIADNHVRFGMIPGGGSTARLPRLVGRQQAMGLLLSGDRLSGRDAVALGLAYRSFPPETFDADVEAFLGALAGRSRRSTTTIKRLVDNGLRATLDQALTNETDAVVRHIIGDGADAAAAFESREARA</sequence>
<dbReference type="CDD" id="cd06558">
    <property type="entry name" value="crotonase-like"/>
    <property type="match status" value="1"/>
</dbReference>
<evidence type="ECO:0000313" key="2">
    <source>
        <dbReference type="EMBL" id="SRX81980.1"/>
    </source>
</evidence>
<keyword evidence="3" id="KW-1185">Reference proteome</keyword>
<dbReference type="Proteomes" id="UP000252008">
    <property type="component" value="Unassembled WGS sequence"/>
</dbReference>
<dbReference type="InterPro" id="IPR001753">
    <property type="entry name" value="Enoyl-CoA_hydra/iso"/>
</dbReference>
<evidence type="ECO:0000256" key="1">
    <source>
        <dbReference type="ARBA" id="ARBA00005254"/>
    </source>
</evidence>
<dbReference type="RefSeq" id="WP_083143270.1">
    <property type="nucleotide sequence ID" value="NZ_MVID01000007.1"/>
</dbReference>
<dbReference type="Gene3D" id="3.90.226.10">
    <property type="entry name" value="2-enoyl-CoA Hydratase, Chain A, domain 1"/>
    <property type="match status" value="1"/>
</dbReference>
<protein>
    <submittedName>
        <fullName evidence="2">Enoyl-CoA hydratase [Rhodococcus jostii RHA1]</fullName>
    </submittedName>
</protein>
<organism evidence="2 3">
    <name type="scientific">Mycolicibacterium parafortuitum</name>
    <name type="common">Mycobacterium parafortuitum</name>
    <dbReference type="NCBI Taxonomy" id="39692"/>
    <lineage>
        <taxon>Bacteria</taxon>
        <taxon>Bacillati</taxon>
        <taxon>Actinomycetota</taxon>
        <taxon>Actinomycetes</taxon>
        <taxon>Mycobacteriales</taxon>
        <taxon>Mycobacteriaceae</taxon>
        <taxon>Mycolicibacterium</taxon>
    </lineage>
</organism>
<comment type="similarity">
    <text evidence="1">Belongs to the enoyl-CoA hydratase/isomerase family.</text>
</comment>
<dbReference type="EMBL" id="UEGS01000001">
    <property type="protein sequence ID" value="SRX81980.1"/>
    <property type="molecule type" value="Genomic_DNA"/>
</dbReference>
<gene>
    <name evidence="2" type="ORF">MPP7335_03737</name>
</gene>
<accession>A0A375YLG5</accession>
<proteinExistence type="inferred from homology"/>
<dbReference type="PANTHER" id="PTHR43802">
    <property type="entry name" value="ENOYL-COA HYDRATASE"/>
    <property type="match status" value="1"/>
</dbReference>
<evidence type="ECO:0000313" key="3">
    <source>
        <dbReference type="Proteomes" id="UP000252008"/>
    </source>
</evidence>
<dbReference type="Pfam" id="PF00378">
    <property type="entry name" value="ECH_1"/>
    <property type="match status" value="1"/>
</dbReference>
<dbReference type="SUPFAM" id="SSF52096">
    <property type="entry name" value="ClpP/crotonase"/>
    <property type="match status" value="1"/>
</dbReference>
<name>A0A375YLG5_MYCPF</name>
<dbReference type="PANTHER" id="PTHR43802:SF1">
    <property type="entry name" value="IP11341P-RELATED"/>
    <property type="match status" value="1"/>
</dbReference>
<dbReference type="STRING" id="39692.BST38_10680"/>